<protein>
    <submittedName>
        <fullName evidence="3">Uncharacterized protein</fullName>
    </submittedName>
</protein>
<proteinExistence type="predicted"/>
<evidence type="ECO:0000313" key="4">
    <source>
        <dbReference type="Proteomes" id="UP001153712"/>
    </source>
</evidence>
<evidence type="ECO:0000256" key="1">
    <source>
        <dbReference type="SAM" id="MobiDB-lite"/>
    </source>
</evidence>
<feature type="chain" id="PRO_5040115138" evidence="2">
    <location>
        <begin position="23"/>
        <end position="511"/>
    </location>
</feature>
<dbReference type="AlphaFoldDB" id="A0A9N9XNL6"/>
<keyword evidence="2" id="KW-0732">Signal</keyword>
<feature type="region of interest" description="Disordered" evidence="1">
    <location>
        <begin position="218"/>
        <end position="243"/>
    </location>
</feature>
<name>A0A9N9XNL6_PHYSR</name>
<accession>A0A9N9XNL6</accession>
<keyword evidence="4" id="KW-1185">Reference proteome</keyword>
<gene>
    <name evidence="3" type="ORF">PHYEVI_LOCUS5283</name>
</gene>
<reference evidence="3" key="1">
    <citation type="submission" date="2022-01" db="EMBL/GenBank/DDBJ databases">
        <authorList>
            <person name="King R."/>
        </authorList>
    </citation>
    <scope>NUCLEOTIDE SEQUENCE</scope>
</reference>
<organism evidence="3 4">
    <name type="scientific">Phyllotreta striolata</name>
    <name type="common">Striped flea beetle</name>
    <name type="synonym">Crioceris striolata</name>
    <dbReference type="NCBI Taxonomy" id="444603"/>
    <lineage>
        <taxon>Eukaryota</taxon>
        <taxon>Metazoa</taxon>
        <taxon>Ecdysozoa</taxon>
        <taxon>Arthropoda</taxon>
        <taxon>Hexapoda</taxon>
        <taxon>Insecta</taxon>
        <taxon>Pterygota</taxon>
        <taxon>Neoptera</taxon>
        <taxon>Endopterygota</taxon>
        <taxon>Coleoptera</taxon>
        <taxon>Polyphaga</taxon>
        <taxon>Cucujiformia</taxon>
        <taxon>Chrysomeloidea</taxon>
        <taxon>Chrysomelidae</taxon>
        <taxon>Galerucinae</taxon>
        <taxon>Alticini</taxon>
        <taxon>Phyllotreta</taxon>
    </lineage>
</organism>
<sequence>MNIFHLTFILTLFLVLPDRRESCPCLPSSIYMGNFLIFNNLTESKNGTPLAISNIINQLQLHKTISDQKEQNNQATKPITSTATSTPKSKLVSTISTIPPTKESATQSTILSTIPSSLPSTPVFSTQTIIPSTMQSIEPVLLESPNSIYQDLINELFDKNATKQLPLPLTIQTVLPSTTQSMFPLTSSETITSINSPKRPEETSLPFYEGLLKELFDKNPTKEPPSPSIPPLSTETAVPTTNPSEVGLISKPEESSQSFIKGTLLGLFNPNTTNQPPTTQSTTQSVVGLINKPEESPQSFIEGMLSGLFNPNTTNQPPKIQSTTQSVLGLLNKPEGSSQSYYKDIMTGMFNPNTTKQPLTTQSTTQSMASFVSPEDTLLSVISPVNTLLSNIPTAMPQESPKSFFSDLFNQLVDPVVTKPPSLDLEISWDEPSQSDSNFNSNPTTNEYMNNPMQFDQEFSNNPQIALPFNPNYNNQYPISDPLDYPAPNNQYSSYYEFPQVYPEIMPPEYP</sequence>
<dbReference type="EMBL" id="OU900095">
    <property type="protein sequence ID" value="CAG9858896.1"/>
    <property type="molecule type" value="Genomic_DNA"/>
</dbReference>
<dbReference type="Proteomes" id="UP001153712">
    <property type="component" value="Chromosome 2"/>
</dbReference>
<evidence type="ECO:0000256" key="2">
    <source>
        <dbReference type="SAM" id="SignalP"/>
    </source>
</evidence>
<feature type="signal peptide" evidence="2">
    <location>
        <begin position="1"/>
        <end position="22"/>
    </location>
</feature>
<evidence type="ECO:0000313" key="3">
    <source>
        <dbReference type="EMBL" id="CAG9858896.1"/>
    </source>
</evidence>